<organism evidence="1 2">
    <name type="scientific">Sinorhizobium meliloti CCNWSX0020</name>
    <dbReference type="NCBI Taxonomy" id="1107881"/>
    <lineage>
        <taxon>Bacteria</taxon>
        <taxon>Pseudomonadati</taxon>
        <taxon>Pseudomonadota</taxon>
        <taxon>Alphaproteobacteria</taxon>
        <taxon>Hyphomicrobiales</taxon>
        <taxon>Rhizobiaceae</taxon>
        <taxon>Sinorhizobium/Ensifer group</taxon>
        <taxon>Sinorhizobium</taxon>
    </lineage>
</organism>
<sequence length="39" mass="4563">MSGSFQVLMVIERLPETSEPSPEEAMDGLADRKWKRVWR</sequence>
<dbReference type="EMBL" id="AGVV01000154">
    <property type="protein sequence ID" value="EHK73372.1"/>
    <property type="molecule type" value="Genomic_DNA"/>
</dbReference>
<evidence type="ECO:0000313" key="2">
    <source>
        <dbReference type="Proteomes" id="UP000004038"/>
    </source>
</evidence>
<evidence type="ECO:0000313" key="1">
    <source>
        <dbReference type="EMBL" id="EHK73372.1"/>
    </source>
</evidence>
<dbReference type="Proteomes" id="UP000004038">
    <property type="component" value="Unassembled WGS sequence"/>
</dbReference>
<accession>H0GBE6</accession>
<dbReference type="AlphaFoldDB" id="H0GBE6"/>
<name>H0GBE6_RHIML</name>
<protein>
    <submittedName>
        <fullName evidence="1">Uncharacterized protein</fullName>
    </submittedName>
</protein>
<proteinExistence type="predicted"/>
<gene>
    <name evidence="1" type="ORF">SM0020_34320</name>
</gene>
<reference evidence="1 2" key="1">
    <citation type="journal article" date="2012" name="J. Bacteriol.">
        <title>Draft Genome Sequence of Sinorhizobium meliloti CCNWSX0020, a Nitrogen-Fixing Symbiont with Copper Tolerance Capability Isolated from Lead-Zinc Mine Tailings.</title>
        <authorList>
            <person name="Li Z."/>
            <person name="Ma Z."/>
            <person name="Hao X."/>
            <person name="Wei G."/>
        </authorList>
    </citation>
    <scope>NUCLEOTIDE SEQUENCE [LARGE SCALE GENOMIC DNA]</scope>
    <source>
        <strain evidence="1 2">CCNWSX0020</strain>
    </source>
</reference>